<dbReference type="Pfam" id="PF00010">
    <property type="entry name" value="HLH"/>
    <property type="match status" value="1"/>
</dbReference>
<dbReference type="OrthoDB" id="10029128at2759"/>
<organism evidence="7 8">
    <name type="scientific">Scyliorhinus torazame</name>
    <name type="common">Cloudy catshark</name>
    <name type="synonym">Catulus torazame</name>
    <dbReference type="NCBI Taxonomy" id="75743"/>
    <lineage>
        <taxon>Eukaryota</taxon>
        <taxon>Metazoa</taxon>
        <taxon>Chordata</taxon>
        <taxon>Craniata</taxon>
        <taxon>Vertebrata</taxon>
        <taxon>Chondrichthyes</taxon>
        <taxon>Elasmobranchii</taxon>
        <taxon>Galeomorphii</taxon>
        <taxon>Galeoidea</taxon>
        <taxon>Carcharhiniformes</taxon>
        <taxon>Scyliorhinidae</taxon>
        <taxon>Scyliorhinus</taxon>
    </lineage>
</organism>
<dbReference type="PANTHER" id="PTHR15741">
    <property type="entry name" value="BASIC HELIX-LOOP-HELIX ZIP TRANSCRIPTION FACTOR"/>
    <property type="match status" value="1"/>
</dbReference>
<comment type="caution">
    <text evidence="7">The sequence shown here is derived from an EMBL/GenBank/DDBJ whole genome shotgun (WGS) entry which is preliminary data.</text>
</comment>
<evidence type="ECO:0000259" key="6">
    <source>
        <dbReference type="PROSITE" id="PS50888"/>
    </source>
</evidence>
<evidence type="ECO:0000256" key="4">
    <source>
        <dbReference type="ARBA" id="ARBA00023163"/>
    </source>
</evidence>
<dbReference type="PROSITE" id="PS50888">
    <property type="entry name" value="BHLH"/>
    <property type="match status" value="1"/>
</dbReference>
<dbReference type="SUPFAM" id="SSF47459">
    <property type="entry name" value="HLH, helix-loop-helix DNA-binding domain"/>
    <property type="match status" value="1"/>
</dbReference>
<evidence type="ECO:0000256" key="3">
    <source>
        <dbReference type="ARBA" id="ARBA00023125"/>
    </source>
</evidence>
<feature type="domain" description="BHLH" evidence="6">
    <location>
        <begin position="1"/>
        <end position="39"/>
    </location>
</feature>
<evidence type="ECO:0000256" key="5">
    <source>
        <dbReference type="ARBA" id="ARBA00023242"/>
    </source>
</evidence>
<dbReference type="InterPro" id="IPR011598">
    <property type="entry name" value="bHLH_dom"/>
</dbReference>
<dbReference type="STRING" id="75743.A0A401Q611"/>
<keyword evidence="4" id="KW-0804">Transcription</keyword>
<dbReference type="EMBL" id="BFAA01022366">
    <property type="protein sequence ID" value="GCB80792.1"/>
    <property type="molecule type" value="Genomic_DNA"/>
</dbReference>
<name>A0A401Q611_SCYTO</name>
<keyword evidence="8" id="KW-1185">Reference proteome</keyword>
<dbReference type="GO" id="GO:0000978">
    <property type="term" value="F:RNA polymerase II cis-regulatory region sequence-specific DNA binding"/>
    <property type="evidence" value="ECO:0007669"/>
    <property type="project" value="TreeGrafter"/>
</dbReference>
<evidence type="ECO:0000256" key="1">
    <source>
        <dbReference type="ARBA" id="ARBA00004123"/>
    </source>
</evidence>
<dbReference type="PANTHER" id="PTHR15741:SF27">
    <property type="entry name" value="TRANSCRIPTION FACTOR AP-4"/>
    <property type="match status" value="1"/>
</dbReference>
<reference evidence="7 8" key="1">
    <citation type="journal article" date="2018" name="Nat. Ecol. Evol.">
        <title>Shark genomes provide insights into elasmobranch evolution and the origin of vertebrates.</title>
        <authorList>
            <person name="Hara Y"/>
            <person name="Yamaguchi K"/>
            <person name="Onimaru K"/>
            <person name="Kadota M"/>
            <person name="Koyanagi M"/>
            <person name="Keeley SD"/>
            <person name="Tatsumi K"/>
            <person name="Tanaka K"/>
            <person name="Motone F"/>
            <person name="Kageyama Y"/>
            <person name="Nozu R"/>
            <person name="Adachi N"/>
            <person name="Nishimura O"/>
            <person name="Nakagawa R"/>
            <person name="Tanegashima C"/>
            <person name="Kiyatake I"/>
            <person name="Matsumoto R"/>
            <person name="Murakumo K"/>
            <person name="Nishida K"/>
            <person name="Terakita A"/>
            <person name="Kuratani S"/>
            <person name="Sato K"/>
            <person name="Hyodo S Kuraku.S."/>
        </authorList>
    </citation>
    <scope>NUCLEOTIDE SEQUENCE [LARGE SCALE GENOMIC DNA]</scope>
</reference>
<accession>A0A401Q611</accession>
<sequence>MQSINAGFQSLKVLLPQTDGEKLSKAAILQQTAEFIFALEEDKARLMQQNAQLKRLVQVKTLESQFQPEKATEILHRGREEQEGAQECRRSLLEEQQGTVGTAQVWPRTDRRNESGLDDAVFFIFPLPA</sequence>
<dbReference type="InterPro" id="IPR052207">
    <property type="entry name" value="Max-like/E-box_TFs"/>
</dbReference>
<gene>
    <name evidence="7" type="ORF">scyTo_0022403</name>
</gene>
<keyword evidence="2" id="KW-0805">Transcription regulation</keyword>
<dbReference type="Gene3D" id="4.10.280.10">
    <property type="entry name" value="Helix-loop-helix DNA-binding domain"/>
    <property type="match status" value="1"/>
</dbReference>
<dbReference type="GO" id="GO:0000981">
    <property type="term" value="F:DNA-binding transcription factor activity, RNA polymerase II-specific"/>
    <property type="evidence" value="ECO:0007669"/>
    <property type="project" value="TreeGrafter"/>
</dbReference>
<protein>
    <recommendedName>
        <fullName evidence="6">BHLH domain-containing protein</fullName>
    </recommendedName>
</protein>
<keyword evidence="5" id="KW-0539">Nucleus</keyword>
<comment type="subcellular location">
    <subcellularLocation>
        <location evidence="1">Nucleus</location>
    </subcellularLocation>
</comment>
<feature type="non-terminal residue" evidence="7">
    <location>
        <position position="129"/>
    </location>
</feature>
<evidence type="ECO:0000256" key="2">
    <source>
        <dbReference type="ARBA" id="ARBA00023015"/>
    </source>
</evidence>
<dbReference type="AlphaFoldDB" id="A0A401Q611"/>
<dbReference type="Proteomes" id="UP000288216">
    <property type="component" value="Unassembled WGS sequence"/>
</dbReference>
<dbReference type="GO" id="GO:0046983">
    <property type="term" value="F:protein dimerization activity"/>
    <property type="evidence" value="ECO:0007669"/>
    <property type="project" value="InterPro"/>
</dbReference>
<dbReference type="GO" id="GO:0005634">
    <property type="term" value="C:nucleus"/>
    <property type="evidence" value="ECO:0007669"/>
    <property type="project" value="UniProtKB-SubCell"/>
</dbReference>
<evidence type="ECO:0000313" key="8">
    <source>
        <dbReference type="Proteomes" id="UP000288216"/>
    </source>
</evidence>
<evidence type="ECO:0000313" key="7">
    <source>
        <dbReference type="EMBL" id="GCB80792.1"/>
    </source>
</evidence>
<dbReference type="InterPro" id="IPR036638">
    <property type="entry name" value="HLH_DNA-bd_sf"/>
</dbReference>
<proteinExistence type="predicted"/>
<keyword evidence="3" id="KW-0238">DNA-binding</keyword>